<name>A0A059DI67_EUCGR</name>
<keyword evidence="4 9" id="KW-0732">Signal</keyword>
<dbReference type="KEGG" id="egr:104443246"/>
<feature type="signal peptide" evidence="9">
    <location>
        <begin position="1"/>
        <end position="22"/>
    </location>
</feature>
<evidence type="ECO:0000256" key="2">
    <source>
        <dbReference type="ARBA" id="ARBA00005748"/>
    </source>
</evidence>
<keyword evidence="5 8" id="KW-1133">Transmembrane helix</keyword>
<evidence type="ECO:0000256" key="1">
    <source>
        <dbReference type="ARBA" id="ARBA00004575"/>
    </source>
</evidence>
<sequence length="505" mass="56404">MGSPLLISPLLLAVSLSSLLLARPSPIPDSPGFKRVNLEQPSIDFTPSTLSGLPSGHGTKEIITCERVEVIGLSRLRLGSYSSALRVTLLPSESIPERLHGKIQVCFHRNSSLTSCECEKDEWKSIQKGMWSSVISPYEHRYVDVKIIGEAPIPIRVSISEEPQQWRLLCLALGFILLLLAPFISSWVPFYYSSSMAIGVLLVIIILLFQGMKLLPTGRKNAFYLTLYGSMLGAGSFLLHQFSMMVNSILLSFGFSEEMHNPVSVFLLVGIVLAGAALGYWIVRKFVISEDGSVDDGVAQFVKWAMRVVAATLIFQSTFDTLLAVGALACCSATCFLVTSIWSEAAYEPYSLNWSPTLYWPRQPSGKFNRAEFLARSPDKFHQRKMWNRPNKSAAWLDSPLKSSVTPPASQLTRNSVDYYSTLHKTPNRKKYTEQEWEDSKAHWTRQAMSELASSPEFTDWIIEHADRIQITSGNNSDEAVRSDSDSTNEATLNSSNGFKLFNFW</sequence>
<dbReference type="EMBL" id="KK198753">
    <property type="protein sequence ID" value="KCW89919.1"/>
    <property type="molecule type" value="Genomic_DNA"/>
</dbReference>
<evidence type="ECO:0000256" key="7">
    <source>
        <dbReference type="ARBA" id="ARBA00023242"/>
    </source>
</evidence>
<dbReference type="GO" id="GO:0042393">
    <property type="term" value="F:histone binding"/>
    <property type="evidence" value="ECO:0007669"/>
    <property type="project" value="EnsemblPlants"/>
</dbReference>
<feature type="transmembrane region" description="Helical" evidence="8">
    <location>
        <begin position="190"/>
        <end position="209"/>
    </location>
</feature>
<protein>
    <submittedName>
        <fullName evidence="10">Uncharacterized protein</fullName>
    </submittedName>
</protein>
<keyword evidence="3 8" id="KW-0812">Transmembrane</keyword>
<comment type="similarity">
    <text evidence="2">Belongs to the NEMP family.</text>
</comment>
<feature type="chain" id="PRO_5015026561" evidence="9">
    <location>
        <begin position="23"/>
        <end position="505"/>
    </location>
</feature>
<dbReference type="InterPro" id="IPR019358">
    <property type="entry name" value="NEMP_fam"/>
</dbReference>
<dbReference type="STRING" id="71139.A0A059DI67"/>
<accession>A0A059DI67</accession>
<gene>
    <name evidence="10" type="ORF">EUGRSUZ_A02134</name>
</gene>
<dbReference type="PANTHER" id="PTHR31587:SF3">
    <property type="entry name" value="EXPRESSED PROTEIN"/>
    <property type="match status" value="1"/>
</dbReference>
<dbReference type="GO" id="GO:0006325">
    <property type="term" value="P:chromatin organization"/>
    <property type="evidence" value="ECO:0007669"/>
    <property type="project" value="EnsemblPlants"/>
</dbReference>
<feature type="transmembrane region" description="Helical" evidence="8">
    <location>
        <begin position="221"/>
        <end position="243"/>
    </location>
</feature>
<feature type="transmembrane region" description="Helical" evidence="8">
    <location>
        <begin position="263"/>
        <end position="283"/>
    </location>
</feature>
<dbReference type="Pfam" id="PF10225">
    <property type="entry name" value="NEMP"/>
    <property type="match status" value="1"/>
</dbReference>
<evidence type="ECO:0000256" key="8">
    <source>
        <dbReference type="SAM" id="Phobius"/>
    </source>
</evidence>
<evidence type="ECO:0000256" key="5">
    <source>
        <dbReference type="ARBA" id="ARBA00022989"/>
    </source>
</evidence>
<keyword evidence="7" id="KW-0539">Nucleus</keyword>
<keyword evidence="6 8" id="KW-0472">Membrane</keyword>
<comment type="subcellular location">
    <subcellularLocation>
        <location evidence="1">Nucleus inner membrane</location>
        <topology evidence="1">Multi-pass membrane protein</topology>
        <orientation evidence="1">Nucleoplasmic side</orientation>
    </subcellularLocation>
</comment>
<dbReference type="PANTHER" id="PTHR31587">
    <property type="entry name" value="TRANSMEMBRANE PROTEIN (DUF2215)"/>
    <property type="match status" value="1"/>
</dbReference>
<dbReference type="eggNOG" id="ENOG502QRSU">
    <property type="taxonomic scope" value="Eukaryota"/>
</dbReference>
<proteinExistence type="inferred from homology"/>
<dbReference type="AlphaFoldDB" id="A0A059DI67"/>
<evidence type="ECO:0000256" key="3">
    <source>
        <dbReference type="ARBA" id="ARBA00022692"/>
    </source>
</evidence>
<dbReference type="OMA" id="GRKSAFY"/>
<dbReference type="Gramene" id="KCW89920">
    <property type="protein sequence ID" value="KCW89920"/>
    <property type="gene ID" value="EUGRSUZ_A02134"/>
</dbReference>
<evidence type="ECO:0000256" key="9">
    <source>
        <dbReference type="SAM" id="SignalP"/>
    </source>
</evidence>
<dbReference type="Gramene" id="KCW89919">
    <property type="protein sequence ID" value="KCW89919"/>
    <property type="gene ID" value="EUGRSUZ_A02134"/>
</dbReference>
<organism evidence="10">
    <name type="scientific">Eucalyptus grandis</name>
    <name type="common">Flooded gum</name>
    <dbReference type="NCBI Taxonomy" id="71139"/>
    <lineage>
        <taxon>Eukaryota</taxon>
        <taxon>Viridiplantae</taxon>
        <taxon>Streptophyta</taxon>
        <taxon>Embryophyta</taxon>
        <taxon>Tracheophyta</taxon>
        <taxon>Spermatophyta</taxon>
        <taxon>Magnoliopsida</taxon>
        <taxon>eudicotyledons</taxon>
        <taxon>Gunneridae</taxon>
        <taxon>Pentapetalae</taxon>
        <taxon>rosids</taxon>
        <taxon>malvids</taxon>
        <taxon>Myrtales</taxon>
        <taxon>Myrtaceae</taxon>
        <taxon>Myrtoideae</taxon>
        <taxon>Eucalypteae</taxon>
        <taxon>Eucalyptus</taxon>
    </lineage>
</organism>
<dbReference type="EMBL" id="KK198753">
    <property type="protein sequence ID" value="KCW89920.1"/>
    <property type="molecule type" value="Genomic_DNA"/>
</dbReference>
<evidence type="ECO:0000256" key="6">
    <source>
        <dbReference type="ARBA" id="ARBA00023136"/>
    </source>
</evidence>
<dbReference type="GO" id="GO:0005637">
    <property type="term" value="C:nuclear inner membrane"/>
    <property type="evidence" value="ECO:0007669"/>
    <property type="project" value="UniProtKB-SubCell"/>
</dbReference>
<dbReference type="OrthoDB" id="772609at2759"/>
<reference evidence="10" key="1">
    <citation type="submission" date="2013-07" db="EMBL/GenBank/DDBJ databases">
        <title>The genome of Eucalyptus grandis.</title>
        <authorList>
            <person name="Schmutz J."/>
            <person name="Hayes R."/>
            <person name="Myburg A."/>
            <person name="Tuskan G."/>
            <person name="Grattapaglia D."/>
            <person name="Rokhsar D.S."/>
        </authorList>
    </citation>
    <scope>NUCLEOTIDE SEQUENCE</scope>
    <source>
        <tissue evidence="10">Leaf extractions</tissue>
    </source>
</reference>
<evidence type="ECO:0000256" key="4">
    <source>
        <dbReference type="ARBA" id="ARBA00022729"/>
    </source>
</evidence>
<evidence type="ECO:0000313" key="10">
    <source>
        <dbReference type="EMBL" id="KCW89920.1"/>
    </source>
</evidence>